<feature type="compositionally biased region" description="Basic and acidic residues" evidence="1">
    <location>
        <begin position="367"/>
        <end position="379"/>
    </location>
</feature>
<protein>
    <recommendedName>
        <fullName evidence="4">HEAT repeat domain-containing protein</fullName>
    </recommendedName>
</protein>
<organism evidence="2 3">
    <name type="scientific">Kitasatospora arboriphila</name>
    <dbReference type="NCBI Taxonomy" id="258052"/>
    <lineage>
        <taxon>Bacteria</taxon>
        <taxon>Bacillati</taxon>
        <taxon>Actinomycetota</taxon>
        <taxon>Actinomycetes</taxon>
        <taxon>Kitasatosporales</taxon>
        <taxon>Streptomycetaceae</taxon>
        <taxon>Kitasatospora</taxon>
    </lineage>
</organism>
<proteinExistence type="predicted"/>
<dbReference type="PROSITE" id="PS50077">
    <property type="entry name" value="HEAT_REPEAT"/>
    <property type="match status" value="1"/>
</dbReference>
<evidence type="ECO:0008006" key="4">
    <source>
        <dbReference type="Google" id="ProtNLM"/>
    </source>
</evidence>
<dbReference type="InterPro" id="IPR011989">
    <property type="entry name" value="ARM-like"/>
</dbReference>
<accession>A0ABP4E3U0</accession>
<feature type="region of interest" description="Disordered" evidence="1">
    <location>
        <begin position="367"/>
        <end position="391"/>
    </location>
</feature>
<reference evidence="3" key="1">
    <citation type="journal article" date="2019" name="Int. J. Syst. Evol. Microbiol.">
        <title>The Global Catalogue of Microorganisms (GCM) 10K type strain sequencing project: providing services to taxonomists for standard genome sequencing and annotation.</title>
        <authorList>
            <consortium name="The Broad Institute Genomics Platform"/>
            <consortium name="The Broad Institute Genome Sequencing Center for Infectious Disease"/>
            <person name="Wu L."/>
            <person name="Ma J."/>
        </authorList>
    </citation>
    <scope>NUCLEOTIDE SEQUENCE [LARGE SCALE GENOMIC DNA]</scope>
    <source>
        <strain evidence="3">JCM 13002</strain>
    </source>
</reference>
<sequence length="647" mass="67430">MRSPDELDSVQWDALDHAYGSAEDVPELIRALYGDDEEAASEAVHELFGSIHHQGTVYEASGPAVPFLAHAVRHAPSHRTDLLMLLAVMADHDPSAAGSPPRLGADVAAVCTELCRVLPDLLPCLGDAEPSVRRAALRVVGAVADLLPAGSAAPTLVEGLYAADPVPAVRADAATVLALLGRETGALDHPLREVRLAVAVLEAERSGPPYRAELVAVVAADGAEPDPREDDLPWADGTVRGDRLAALLVRDADAALAVAARWIAAGDLGSCGSWLARDVAEAWRDREPEVVDLLIAALPHQPDPQTRSARLHVLADWIRHLPEPGAELRDTLHRYAAADDPSAEAALLALVHARDPRALDLLLDEASDRAPDHGPDRATDPAPGHPGSTLLSAAARSFPDAADRLVPAIRRALAAGADGNAAIALVGALERFGPAARQARPELTDCLRTGRAAIVAARLLGLLGERTEEITGLLQEAALSTDSALSGAAVAAHHRLTGEAGPALRTFERLLSGGGQTSWYLAHLQSLGAAAAPLLPVVERLLDGGDWTRLAAAEAHHRITGSPDRAVPVLAGLVGPSPVGLAALRALAAIGRAPEELRPALRGLAFSPLRLLSDSGLSATGHPDEELRALARTLLAAGFATEPAVTR</sequence>
<evidence type="ECO:0000313" key="3">
    <source>
        <dbReference type="Proteomes" id="UP001499987"/>
    </source>
</evidence>
<dbReference type="Gene3D" id="1.25.10.10">
    <property type="entry name" value="Leucine-rich Repeat Variant"/>
    <property type="match status" value="1"/>
</dbReference>
<dbReference type="EMBL" id="BAAALD010000035">
    <property type="protein sequence ID" value="GAA1091138.1"/>
    <property type="molecule type" value="Genomic_DNA"/>
</dbReference>
<dbReference type="InterPro" id="IPR016024">
    <property type="entry name" value="ARM-type_fold"/>
</dbReference>
<keyword evidence="3" id="KW-1185">Reference proteome</keyword>
<evidence type="ECO:0000313" key="2">
    <source>
        <dbReference type="EMBL" id="GAA1091138.1"/>
    </source>
</evidence>
<dbReference type="InterPro" id="IPR021133">
    <property type="entry name" value="HEAT_type_2"/>
</dbReference>
<dbReference type="SUPFAM" id="SSF48371">
    <property type="entry name" value="ARM repeat"/>
    <property type="match status" value="1"/>
</dbReference>
<dbReference type="Proteomes" id="UP001499987">
    <property type="component" value="Unassembled WGS sequence"/>
</dbReference>
<evidence type="ECO:0000256" key="1">
    <source>
        <dbReference type="SAM" id="MobiDB-lite"/>
    </source>
</evidence>
<comment type="caution">
    <text evidence="2">The sequence shown here is derived from an EMBL/GenBank/DDBJ whole genome shotgun (WGS) entry which is preliminary data.</text>
</comment>
<gene>
    <name evidence="2" type="ORF">GCM10009663_38700</name>
</gene>
<name>A0ABP4E3U0_9ACTN</name>
<dbReference type="RefSeq" id="WP_344624891.1">
    <property type="nucleotide sequence ID" value="NZ_BAAALD010000035.1"/>
</dbReference>